<comment type="caution">
    <text evidence="1">The sequence shown here is derived from an EMBL/GenBank/DDBJ whole genome shotgun (WGS) entry which is preliminary data.</text>
</comment>
<evidence type="ECO:0000313" key="1">
    <source>
        <dbReference type="EMBL" id="KAJ8896282.1"/>
    </source>
</evidence>
<accession>A0ABQ9IHV3</accession>
<gene>
    <name evidence="1" type="ORF">PR048_001626</name>
</gene>
<dbReference type="Proteomes" id="UP001159363">
    <property type="component" value="Chromosome 1"/>
</dbReference>
<protein>
    <submittedName>
        <fullName evidence="1">Uncharacterized protein</fullName>
    </submittedName>
</protein>
<name>A0ABQ9IHV3_9NEOP</name>
<evidence type="ECO:0000313" key="2">
    <source>
        <dbReference type="Proteomes" id="UP001159363"/>
    </source>
</evidence>
<dbReference type="EMBL" id="JARBHB010000001">
    <property type="protein sequence ID" value="KAJ8896282.1"/>
    <property type="molecule type" value="Genomic_DNA"/>
</dbReference>
<keyword evidence="2" id="KW-1185">Reference proteome</keyword>
<organism evidence="1 2">
    <name type="scientific">Dryococelus australis</name>
    <dbReference type="NCBI Taxonomy" id="614101"/>
    <lineage>
        <taxon>Eukaryota</taxon>
        <taxon>Metazoa</taxon>
        <taxon>Ecdysozoa</taxon>
        <taxon>Arthropoda</taxon>
        <taxon>Hexapoda</taxon>
        <taxon>Insecta</taxon>
        <taxon>Pterygota</taxon>
        <taxon>Neoptera</taxon>
        <taxon>Polyneoptera</taxon>
        <taxon>Phasmatodea</taxon>
        <taxon>Verophasmatodea</taxon>
        <taxon>Anareolatae</taxon>
        <taxon>Phasmatidae</taxon>
        <taxon>Eurycanthinae</taxon>
        <taxon>Dryococelus</taxon>
    </lineage>
</organism>
<proteinExistence type="predicted"/>
<reference evidence="1 2" key="1">
    <citation type="submission" date="2023-02" db="EMBL/GenBank/DDBJ databases">
        <title>LHISI_Scaffold_Assembly.</title>
        <authorList>
            <person name="Stuart O.P."/>
            <person name="Cleave R."/>
            <person name="Magrath M.J.L."/>
            <person name="Mikheyev A.S."/>
        </authorList>
    </citation>
    <scope>NUCLEOTIDE SEQUENCE [LARGE SCALE GENOMIC DNA]</scope>
    <source>
        <strain evidence="1">Daus_M_001</strain>
        <tissue evidence="1">Leg muscle</tissue>
    </source>
</reference>
<sequence>MGCMRDWKAKQVFECTNCVGKIIRDHQVLKLQLHHHTDVMYLFLQYHQLLYRVKTSLHHRNEICMVETLDIKGNFLQKCGERNDVWGEKAHLLSMRDLTNPSERSVGRPLVDRESFLKLCNYVEQSDKCQYSI</sequence>